<keyword evidence="1" id="KW-0732">Signal</keyword>
<organism evidence="2">
    <name type="scientific">Anopheles funestus</name>
    <name type="common">African malaria mosquito</name>
    <dbReference type="NCBI Taxonomy" id="62324"/>
    <lineage>
        <taxon>Eukaryota</taxon>
        <taxon>Metazoa</taxon>
        <taxon>Ecdysozoa</taxon>
        <taxon>Arthropoda</taxon>
        <taxon>Hexapoda</taxon>
        <taxon>Insecta</taxon>
        <taxon>Pterygota</taxon>
        <taxon>Neoptera</taxon>
        <taxon>Endopterygota</taxon>
        <taxon>Diptera</taxon>
        <taxon>Nematocera</taxon>
        <taxon>Culicoidea</taxon>
        <taxon>Culicidae</taxon>
        <taxon>Anophelinae</taxon>
        <taxon>Anopheles</taxon>
    </lineage>
</organism>
<dbReference type="PANTHER" id="PTHR20997:SF2">
    <property type="entry name" value="EG:BACR42I17.2 PROTEIN-RELATED"/>
    <property type="match status" value="1"/>
</dbReference>
<feature type="signal peptide" evidence="1">
    <location>
        <begin position="1"/>
        <end position="22"/>
    </location>
</feature>
<proteinExistence type="predicted"/>
<dbReference type="VEuPathDB" id="VectorBase:AFUN001929"/>
<reference evidence="2" key="1">
    <citation type="submission" date="2020-05" db="UniProtKB">
        <authorList>
            <consortium name="EnsemblMetazoa"/>
        </authorList>
    </citation>
    <scope>IDENTIFICATION</scope>
    <source>
        <strain evidence="2">FUMOZ</strain>
    </source>
</reference>
<evidence type="ECO:0000256" key="1">
    <source>
        <dbReference type="SAM" id="SignalP"/>
    </source>
</evidence>
<accession>A0A182R6Y1</accession>
<dbReference type="Pfam" id="PF07165">
    <property type="entry name" value="DUF1397"/>
    <property type="match status" value="1"/>
</dbReference>
<dbReference type="PANTHER" id="PTHR20997">
    <property type="entry name" value="EG:BACR42I17.2 PROTEIN-RELATED"/>
    <property type="match status" value="1"/>
</dbReference>
<sequence length="249" mass="28290">MMKIRTNILLLCVVALCAVTIASPMDKAADSSSEESGETDVKELQETCRNNSGSDAAFFELVESFHSATNCSVAAIDLQGFMLEAKTLSNETRMTFFPRYCPQLRTAYKCSDKLANDLRPCMEKDDFTIMKKFAFTLLHAVEQVCKNDGEILFEFDVPRYTECFEEVSNSFDECLTFLNGSMTRDRCPQLPGFRQCLQDKVKLPNLISVYDLFQNTLFRMTPCRNYVEIEKLKVGLVAMVHCIENTSEK</sequence>
<dbReference type="STRING" id="62324.A0A182R6Y1"/>
<evidence type="ECO:0000313" key="2">
    <source>
        <dbReference type="EnsemblMetazoa" id="AFUN001929-PA"/>
    </source>
</evidence>
<feature type="chain" id="PRO_5021212903" description="Secreted protein" evidence="1">
    <location>
        <begin position="23"/>
        <end position="249"/>
    </location>
</feature>
<evidence type="ECO:0008006" key="3">
    <source>
        <dbReference type="Google" id="ProtNLM"/>
    </source>
</evidence>
<dbReference type="InterPro" id="IPR009832">
    <property type="entry name" value="DUF1397"/>
</dbReference>
<dbReference type="AlphaFoldDB" id="A0A182R6Y1"/>
<protein>
    <recommendedName>
        <fullName evidence="3">Secreted protein</fullName>
    </recommendedName>
</protein>
<dbReference type="VEuPathDB" id="VectorBase:AFUN2_014225"/>
<dbReference type="EnsemblMetazoa" id="AFUN001929-RA">
    <property type="protein sequence ID" value="AFUN001929-PA"/>
    <property type="gene ID" value="AFUN001929"/>
</dbReference>
<name>A0A182R6Y1_ANOFN</name>